<organism evidence="2 3">
    <name type="scientific">Penicillium oxalicum (strain 114-2 / CGMCC 5302)</name>
    <name type="common">Penicillium decumbens</name>
    <dbReference type="NCBI Taxonomy" id="933388"/>
    <lineage>
        <taxon>Eukaryota</taxon>
        <taxon>Fungi</taxon>
        <taxon>Dikarya</taxon>
        <taxon>Ascomycota</taxon>
        <taxon>Pezizomycotina</taxon>
        <taxon>Eurotiomycetes</taxon>
        <taxon>Eurotiomycetidae</taxon>
        <taxon>Eurotiales</taxon>
        <taxon>Aspergillaceae</taxon>
        <taxon>Penicillium</taxon>
    </lineage>
</organism>
<feature type="region of interest" description="Disordered" evidence="1">
    <location>
        <begin position="1"/>
        <end position="21"/>
    </location>
</feature>
<name>S7Z640_PENO1</name>
<dbReference type="HOGENOM" id="CLU_1855962_0_0_1"/>
<protein>
    <submittedName>
        <fullName evidence="2">Uncharacterized protein</fullName>
    </submittedName>
</protein>
<proteinExistence type="predicted"/>
<reference evidence="2 3" key="1">
    <citation type="journal article" date="2013" name="PLoS ONE">
        <title>Genomic and secretomic analyses reveal unique features of the lignocellulolytic enzyme system of Penicillium decumbens.</title>
        <authorList>
            <person name="Liu G."/>
            <person name="Zhang L."/>
            <person name="Wei X."/>
            <person name="Zou G."/>
            <person name="Qin Y."/>
            <person name="Ma L."/>
            <person name="Li J."/>
            <person name="Zheng H."/>
            <person name="Wang S."/>
            <person name="Wang C."/>
            <person name="Xun L."/>
            <person name="Zhao G.-P."/>
            <person name="Zhou Z."/>
            <person name="Qu Y."/>
        </authorList>
    </citation>
    <scope>NUCLEOTIDE SEQUENCE [LARGE SCALE GENOMIC DNA]</scope>
    <source>
        <strain evidence="3">114-2 / CGMCC 5302</strain>
    </source>
</reference>
<evidence type="ECO:0000256" key="1">
    <source>
        <dbReference type="SAM" id="MobiDB-lite"/>
    </source>
</evidence>
<dbReference type="AlphaFoldDB" id="S7Z640"/>
<gene>
    <name evidence="2" type="ORF">PDE_00528</name>
</gene>
<evidence type="ECO:0000313" key="3">
    <source>
        <dbReference type="Proteomes" id="UP000019376"/>
    </source>
</evidence>
<evidence type="ECO:0000313" key="2">
    <source>
        <dbReference type="EMBL" id="EPS25594.1"/>
    </source>
</evidence>
<keyword evidence="3" id="KW-1185">Reference proteome</keyword>
<dbReference type="EMBL" id="KB644408">
    <property type="protein sequence ID" value="EPS25594.1"/>
    <property type="molecule type" value="Genomic_DNA"/>
</dbReference>
<sequence>MPSRGPAGSDASVDAADGRVGKASHFPLPSLRFRATRRRKKKQNLLLNTCPPFSPQPQTSLLILIIFIIQSFSSSPKPHPRSKCDPPPRTLSHPSFLSQIAAARVPAPLPSSYKRLVWTTTQERYATRRLITAPFFSA</sequence>
<accession>S7Z640</accession>
<dbReference type="Proteomes" id="UP000019376">
    <property type="component" value="Unassembled WGS sequence"/>
</dbReference>